<evidence type="ECO:0000256" key="4">
    <source>
        <dbReference type="PROSITE-ProRule" id="PRU00175"/>
    </source>
</evidence>
<dbReference type="Gene3D" id="3.30.40.10">
    <property type="entry name" value="Zinc/RING finger domain, C3HC4 (zinc finger)"/>
    <property type="match status" value="1"/>
</dbReference>
<name>A0A024THI6_9STRA</name>
<evidence type="ECO:0000256" key="2">
    <source>
        <dbReference type="ARBA" id="ARBA00022771"/>
    </source>
</evidence>
<evidence type="ECO:0000256" key="1">
    <source>
        <dbReference type="ARBA" id="ARBA00022723"/>
    </source>
</evidence>
<evidence type="ECO:0000259" key="5">
    <source>
        <dbReference type="PROSITE" id="PS50089"/>
    </source>
</evidence>
<dbReference type="Pfam" id="PF00787">
    <property type="entry name" value="PX"/>
    <property type="match status" value="1"/>
</dbReference>
<dbReference type="Pfam" id="PF13639">
    <property type="entry name" value="zf-RING_2"/>
    <property type="match status" value="1"/>
</dbReference>
<feature type="domain" description="RING-type" evidence="5">
    <location>
        <begin position="219"/>
        <end position="264"/>
    </location>
</feature>
<reference evidence="7" key="1">
    <citation type="submission" date="2013-12" db="EMBL/GenBank/DDBJ databases">
        <title>The Genome Sequence of Aphanomyces invadans NJM9701.</title>
        <authorList>
            <consortium name="The Broad Institute Genomics Platform"/>
            <person name="Russ C."/>
            <person name="Tyler B."/>
            <person name="van West P."/>
            <person name="Dieguez-Uribeondo J."/>
            <person name="Young S.K."/>
            <person name="Zeng Q."/>
            <person name="Gargeya S."/>
            <person name="Fitzgerald M."/>
            <person name="Abouelleil A."/>
            <person name="Alvarado L."/>
            <person name="Chapman S.B."/>
            <person name="Gainer-Dewar J."/>
            <person name="Goldberg J."/>
            <person name="Griggs A."/>
            <person name="Gujja S."/>
            <person name="Hansen M."/>
            <person name="Howarth C."/>
            <person name="Imamovic A."/>
            <person name="Ireland A."/>
            <person name="Larimer J."/>
            <person name="McCowan C."/>
            <person name="Murphy C."/>
            <person name="Pearson M."/>
            <person name="Poon T.W."/>
            <person name="Priest M."/>
            <person name="Roberts A."/>
            <person name="Saif S."/>
            <person name="Shea T."/>
            <person name="Sykes S."/>
            <person name="Wortman J."/>
            <person name="Nusbaum C."/>
            <person name="Birren B."/>
        </authorList>
    </citation>
    <scope>NUCLEOTIDE SEQUENCE [LARGE SCALE GENOMIC DNA]</scope>
    <source>
        <strain evidence="7">NJM9701</strain>
    </source>
</reference>
<proteinExistence type="predicted"/>
<dbReference type="InterPro" id="IPR036871">
    <property type="entry name" value="PX_dom_sf"/>
</dbReference>
<gene>
    <name evidence="7" type="ORF">H310_13020</name>
</gene>
<dbReference type="STRING" id="157072.A0A024THI6"/>
<dbReference type="PROSITE" id="PS50089">
    <property type="entry name" value="ZF_RING_2"/>
    <property type="match status" value="1"/>
</dbReference>
<accession>A0A024THI6</accession>
<dbReference type="GeneID" id="20090070"/>
<dbReference type="SUPFAM" id="SSF57850">
    <property type="entry name" value="RING/U-box"/>
    <property type="match status" value="1"/>
</dbReference>
<dbReference type="EMBL" id="KI913997">
    <property type="protein sequence ID" value="ETV92807.1"/>
    <property type="molecule type" value="Genomic_DNA"/>
</dbReference>
<evidence type="ECO:0000313" key="7">
    <source>
        <dbReference type="EMBL" id="ETV92807.1"/>
    </source>
</evidence>
<dbReference type="SMART" id="SM00184">
    <property type="entry name" value="RING"/>
    <property type="match status" value="1"/>
</dbReference>
<dbReference type="GO" id="GO:0016567">
    <property type="term" value="P:protein ubiquitination"/>
    <property type="evidence" value="ECO:0007669"/>
    <property type="project" value="TreeGrafter"/>
</dbReference>
<dbReference type="GO" id="GO:0035091">
    <property type="term" value="F:phosphatidylinositol binding"/>
    <property type="evidence" value="ECO:0007669"/>
    <property type="project" value="InterPro"/>
</dbReference>
<protein>
    <recommendedName>
        <fullName evidence="8">RING-type domain-containing protein</fullName>
    </recommendedName>
</protein>
<dbReference type="GO" id="GO:0005737">
    <property type="term" value="C:cytoplasm"/>
    <property type="evidence" value="ECO:0007669"/>
    <property type="project" value="TreeGrafter"/>
</dbReference>
<dbReference type="OrthoDB" id="9984778at2759"/>
<evidence type="ECO:0000259" key="6">
    <source>
        <dbReference type="PROSITE" id="PS50195"/>
    </source>
</evidence>
<dbReference type="Gene3D" id="3.30.1520.10">
    <property type="entry name" value="Phox-like domain"/>
    <property type="match status" value="1"/>
</dbReference>
<keyword evidence="2 4" id="KW-0863">Zinc-finger</keyword>
<keyword evidence="1" id="KW-0479">Metal-binding</keyword>
<dbReference type="CDD" id="cd06093">
    <property type="entry name" value="PX_domain"/>
    <property type="match status" value="1"/>
</dbReference>
<dbReference type="VEuPathDB" id="FungiDB:H310_13020"/>
<dbReference type="InterPro" id="IPR013083">
    <property type="entry name" value="Znf_RING/FYVE/PHD"/>
</dbReference>
<organism evidence="7">
    <name type="scientific">Aphanomyces invadans</name>
    <dbReference type="NCBI Taxonomy" id="157072"/>
    <lineage>
        <taxon>Eukaryota</taxon>
        <taxon>Sar</taxon>
        <taxon>Stramenopiles</taxon>
        <taxon>Oomycota</taxon>
        <taxon>Saprolegniomycetes</taxon>
        <taxon>Saprolegniales</taxon>
        <taxon>Verrucalvaceae</taxon>
        <taxon>Aphanomyces</taxon>
    </lineage>
</organism>
<dbReference type="GO" id="GO:0008270">
    <property type="term" value="F:zinc ion binding"/>
    <property type="evidence" value="ECO:0007669"/>
    <property type="project" value="UniProtKB-KW"/>
</dbReference>
<keyword evidence="3" id="KW-0862">Zinc</keyword>
<dbReference type="PROSITE" id="PS50195">
    <property type="entry name" value="PX"/>
    <property type="match status" value="1"/>
</dbReference>
<dbReference type="InterPro" id="IPR001841">
    <property type="entry name" value="Znf_RING"/>
</dbReference>
<evidence type="ECO:0000256" key="3">
    <source>
        <dbReference type="ARBA" id="ARBA00022833"/>
    </source>
</evidence>
<feature type="domain" description="PX" evidence="6">
    <location>
        <begin position="43"/>
        <end position="183"/>
    </location>
</feature>
<dbReference type="GO" id="GO:0061630">
    <property type="term" value="F:ubiquitin protein ligase activity"/>
    <property type="evidence" value="ECO:0007669"/>
    <property type="project" value="TreeGrafter"/>
</dbReference>
<dbReference type="InterPro" id="IPR001683">
    <property type="entry name" value="PX_dom"/>
</dbReference>
<sequence>MAAQRPPVVPNIEPSPTTSITYQLKMATKLAQRQERAQEASLESATVEITQVCRVGHTTAAITFYNMDISFPRTQNKWTISKRYSDFYNLRRTLGHLVQQTHRQHSHWLPVKLVSDATSAAFPRRHLRRDNLAIIHERRTALQTFVQALVKIMCSFPPNVKLHGPLATLHMLLQEFLQFPDEQLHKHAKQTLAILALEDVVVGSSTSEIHTDASSSECCSICLGEWNEDECANMHVVKLPCSHVFHEECVIDWLGVSSECPLCRAEAATLRS</sequence>
<dbReference type="RefSeq" id="XP_008878577.1">
    <property type="nucleotide sequence ID" value="XM_008880355.1"/>
</dbReference>
<dbReference type="PANTHER" id="PTHR15710">
    <property type="entry name" value="E3 UBIQUITIN-PROTEIN LIGASE PRAJA"/>
    <property type="match status" value="1"/>
</dbReference>
<dbReference type="PANTHER" id="PTHR15710:SF217">
    <property type="entry name" value="E3 UBIQUITIN-PROTEIN LIGASE RDUF2"/>
    <property type="match status" value="1"/>
</dbReference>
<evidence type="ECO:0008006" key="8">
    <source>
        <dbReference type="Google" id="ProtNLM"/>
    </source>
</evidence>
<dbReference type="SUPFAM" id="SSF64268">
    <property type="entry name" value="PX domain"/>
    <property type="match status" value="1"/>
</dbReference>
<dbReference type="AlphaFoldDB" id="A0A024THI6"/>